<dbReference type="AlphaFoldDB" id="U5DKH9"/>
<dbReference type="InterPro" id="IPR054568">
    <property type="entry name" value="NNH3"/>
</dbReference>
<evidence type="ECO:0000313" key="2">
    <source>
        <dbReference type="EMBL" id="ERN40210.1"/>
    </source>
</evidence>
<name>U5DKH9_9CHRO</name>
<dbReference type="Pfam" id="PF00805">
    <property type="entry name" value="Pentapeptide"/>
    <property type="match status" value="2"/>
</dbReference>
<sequence>MRYPGNKFGLSVTKPVSVWNQEVKADFRNLFKALGKAGVDAVSGKWLGVGKDAVDALSALGLKVNEPGQLAWSLIYNSLQQATVELAIDSEGLLPDAPEDLETFCDRLDLSVLEATEVAIGEDFFARPENLSLLEPWQQVLQRWFMGFGADEREAKTIAQRLPSYFPLAVAREWRENQTTYAPILQALESPFSQAAERELGWRQYQAWLKKQVAEPLLGEPFGLEDVYVDPCAYFRRKCEEDGERSRYEECDRYERVVVKLGAALREWLHRADRNDAIRVVSGGPGSGKSSFAKMFAARHDFDFPVLFVPLHQFDLKGDLVQSVGQFVRYEELSENPLDPDNRDLRLLIIFDGLDELSKQGKLSEGDAKEFVREVNQKVSQINQRTTHLQVVITGRDVAVQGAFRNLERVFHVLPYFEPEAKRYEESNEYYIDEGDCLAVDLRDVWWRKYGEVTQKAYTGMPEDLDREKLTEITGQPLLNYLVAFTYVKGKLNLSDTTNLNSIYADLLHEVYERSYEGKGKRHKAIGDLSEENFRRILEEVSLAAWHGDGRTTTVGEIRQHCQRSRLQRLLEQFEEGAKAGVTRLFLAFYFRQSGSRENEPTFEFTHKSFGEYLTAARIVRAMARIQAKLDQREKDFEEGWDERDALLHWAEICGPTRMDPYLLEFVWNEVSLRSKEDVAKWQKTFARLIEEMLKHGMPMEKIVPPLVFHKANRWAIHAEECLLVALNACARVTREVSTVQWTEPTTFGSWLLRLQGQRDYEDKSVASKCLSYLNLSQAELYAANLDEAHLAGAHLEGANLFRAHLDLANLAGANLEGVELKGADLSGADLEGAHLAGADLARARLAGAHLAGAHLEWAILAEADLKGADLAGAHLDGADLEGAHLEGAHLDGAELDGAELEGAHLAGAIGLFDNLSCPEKYRLRKPISDGG</sequence>
<dbReference type="eggNOG" id="COG5635">
    <property type="taxonomic scope" value="Bacteria"/>
</dbReference>
<dbReference type="EMBL" id="ASSJ01000079">
    <property type="protein sequence ID" value="ERN40210.1"/>
    <property type="molecule type" value="Genomic_DNA"/>
</dbReference>
<dbReference type="Proteomes" id="UP000016960">
    <property type="component" value="Unassembled WGS sequence"/>
</dbReference>
<keyword evidence="3" id="KW-1185">Reference proteome</keyword>
<comment type="caution">
    <text evidence="2">The sequence shown here is derived from an EMBL/GenBank/DDBJ whole genome shotgun (WGS) entry which is preliminary data.</text>
</comment>
<dbReference type="OrthoDB" id="419933at2"/>
<dbReference type="InterPro" id="IPR001646">
    <property type="entry name" value="5peptide_repeat"/>
</dbReference>
<dbReference type="Gene3D" id="3.40.50.300">
    <property type="entry name" value="P-loop containing nucleotide triphosphate hydrolases"/>
    <property type="match status" value="1"/>
</dbReference>
<organism evidence="2 3">
    <name type="scientific">Rubidibacter lacunae KORDI 51-2</name>
    <dbReference type="NCBI Taxonomy" id="582515"/>
    <lineage>
        <taxon>Bacteria</taxon>
        <taxon>Bacillati</taxon>
        <taxon>Cyanobacteriota</taxon>
        <taxon>Cyanophyceae</taxon>
        <taxon>Oscillatoriophycideae</taxon>
        <taxon>Chroococcales</taxon>
        <taxon>Aphanothecaceae</taxon>
        <taxon>Rubidibacter</taxon>
    </lineage>
</organism>
<dbReference type="SUPFAM" id="SSF52540">
    <property type="entry name" value="P-loop containing nucleoside triphosphate hydrolases"/>
    <property type="match status" value="1"/>
</dbReference>
<evidence type="ECO:0000259" key="1">
    <source>
        <dbReference type="Pfam" id="PF22735"/>
    </source>
</evidence>
<dbReference type="SUPFAM" id="SSF141571">
    <property type="entry name" value="Pentapeptide repeat-like"/>
    <property type="match status" value="1"/>
</dbReference>
<gene>
    <name evidence="2" type="ORF">KR51_00031490</name>
</gene>
<accession>U5DKH9</accession>
<protein>
    <submittedName>
        <fullName evidence="2">Putative low-complexity protein</fullName>
    </submittedName>
</protein>
<reference evidence="2 3" key="1">
    <citation type="submission" date="2013-05" db="EMBL/GenBank/DDBJ databases">
        <title>Draft genome sequence of Rubidibacter lacunae KORDI 51-2.</title>
        <authorList>
            <person name="Choi D.H."/>
            <person name="Noh J.H."/>
            <person name="Kwon K.-K."/>
            <person name="Lee J.-H."/>
            <person name="Ryu J.-Y."/>
        </authorList>
    </citation>
    <scope>NUCLEOTIDE SEQUENCE [LARGE SCALE GENOMIC DNA]</scope>
    <source>
        <strain evidence="2 3">KORDI 51-2</strain>
    </source>
</reference>
<dbReference type="PATRIC" id="fig|582515.4.peg.3540"/>
<dbReference type="InParanoid" id="U5DKH9"/>
<proteinExistence type="predicted"/>
<dbReference type="PANTHER" id="PTHR14136">
    <property type="entry name" value="BTB_POZ DOMAIN-CONTAINING PROTEIN KCTD9"/>
    <property type="match status" value="1"/>
</dbReference>
<dbReference type="InterPro" id="IPR027417">
    <property type="entry name" value="P-loop_NTPase"/>
</dbReference>
<dbReference type="InterPro" id="IPR051082">
    <property type="entry name" value="Pentapeptide-BTB/POZ_domain"/>
</dbReference>
<feature type="domain" description="NACHT N-terminal Helical" evidence="1">
    <location>
        <begin position="23"/>
        <end position="224"/>
    </location>
</feature>
<dbReference type="Gene3D" id="2.160.20.80">
    <property type="entry name" value="E3 ubiquitin-protein ligase SopA"/>
    <property type="match status" value="1"/>
</dbReference>
<dbReference type="eggNOG" id="COG1357">
    <property type="taxonomic scope" value="Bacteria"/>
</dbReference>
<evidence type="ECO:0000313" key="3">
    <source>
        <dbReference type="Proteomes" id="UP000016960"/>
    </source>
</evidence>
<dbReference type="Pfam" id="PF22735">
    <property type="entry name" value="NNH3"/>
    <property type="match status" value="1"/>
</dbReference>
<dbReference type="PANTHER" id="PTHR14136:SF17">
    <property type="entry name" value="BTB_POZ DOMAIN-CONTAINING PROTEIN KCTD9"/>
    <property type="match status" value="1"/>
</dbReference>
<dbReference type="RefSeq" id="WP_022608749.1">
    <property type="nucleotide sequence ID" value="NZ_ASSJ01000079.1"/>
</dbReference>